<dbReference type="AlphaFoldDB" id="A0A0E9PUX9"/>
<proteinExistence type="predicted"/>
<reference evidence="1" key="2">
    <citation type="journal article" date="2015" name="Fish Shellfish Immunol.">
        <title>Early steps in the European eel (Anguilla anguilla)-Vibrio vulnificus interaction in the gills: Role of the RtxA13 toxin.</title>
        <authorList>
            <person name="Callol A."/>
            <person name="Pajuelo D."/>
            <person name="Ebbesson L."/>
            <person name="Teles M."/>
            <person name="MacKenzie S."/>
            <person name="Amaro C."/>
        </authorList>
    </citation>
    <scope>NUCLEOTIDE SEQUENCE</scope>
</reference>
<organism evidence="1">
    <name type="scientific">Anguilla anguilla</name>
    <name type="common">European freshwater eel</name>
    <name type="synonym">Muraena anguilla</name>
    <dbReference type="NCBI Taxonomy" id="7936"/>
    <lineage>
        <taxon>Eukaryota</taxon>
        <taxon>Metazoa</taxon>
        <taxon>Chordata</taxon>
        <taxon>Craniata</taxon>
        <taxon>Vertebrata</taxon>
        <taxon>Euteleostomi</taxon>
        <taxon>Actinopterygii</taxon>
        <taxon>Neopterygii</taxon>
        <taxon>Teleostei</taxon>
        <taxon>Anguilliformes</taxon>
        <taxon>Anguillidae</taxon>
        <taxon>Anguilla</taxon>
    </lineage>
</organism>
<dbReference type="EMBL" id="GBXM01100692">
    <property type="protein sequence ID" value="JAH07885.1"/>
    <property type="molecule type" value="Transcribed_RNA"/>
</dbReference>
<accession>A0A0E9PUX9</accession>
<protein>
    <submittedName>
        <fullName evidence="1">Uncharacterized protein</fullName>
    </submittedName>
</protein>
<sequence>MDPQSTVNVPRVSHITGICPPYISPGSLGHLIQSVDSQR</sequence>
<evidence type="ECO:0000313" key="1">
    <source>
        <dbReference type="EMBL" id="JAH07885.1"/>
    </source>
</evidence>
<reference evidence="1" key="1">
    <citation type="submission" date="2014-11" db="EMBL/GenBank/DDBJ databases">
        <authorList>
            <person name="Amaro Gonzalez C."/>
        </authorList>
    </citation>
    <scope>NUCLEOTIDE SEQUENCE</scope>
</reference>
<name>A0A0E9PUX9_ANGAN</name>